<keyword evidence="1" id="KW-0472">Membrane</keyword>
<keyword evidence="1" id="KW-1133">Transmembrane helix</keyword>
<gene>
    <name evidence="2" type="ORF">ACFQ2C_11495</name>
</gene>
<sequence>MKLWIQNGLRLLVGASILWLFLHFTLPKMPNSLMIVIILQFLLYMELLIRYNMNLRRWKNQDQDLRSAGLVLSFKFFGIKIKLQWIFYLISIITMLGALWFEYDINVFDNRFYTTLIFLAIGIILMEIIIYYFFQRRQFAAEE</sequence>
<dbReference type="Proteomes" id="UP001597205">
    <property type="component" value="Unassembled WGS sequence"/>
</dbReference>
<accession>A0ABW3RMZ6</accession>
<evidence type="ECO:0000313" key="3">
    <source>
        <dbReference type="Proteomes" id="UP001597205"/>
    </source>
</evidence>
<proteinExistence type="predicted"/>
<evidence type="ECO:0000313" key="2">
    <source>
        <dbReference type="EMBL" id="MFD1166231.1"/>
    </source>
</evidence>
<feature type="transmembrane region" description="Helical" evidence="1">
    <location>
        <begin position="7"/>
        <end position="26"/>
    </location>
</feature>
<feature type="transmembrane region" description="Helical" evidence="1">
    <location>
        <begin position="85"/>
        <end position="101"/>
    </location>
</feature>
<protein>
    <submittedName>
        <fullName evidence="2">Uncharacterized protein</fullName>
    </submittedName>
</protein>
<feature type="transmembrane region" description="Helical" evidence="1">
    <location>
        <begin position="32"/>
        <end position="49"/>
    </location>
</feature>
<feature type="transmembrane region" description="Helical" evidence="1">
    <location>
        <begin position="113"/>
        <end position="134"/>
    </location>
</feature>
<organism evidence="2 3">
    <name type="scientific">Sphingobacterium daejeonense</name>
    <dbReference type="NCBI Taxonomy" id="371142"/>
    <lineage>
        <taxon>Bacteria</taxon>
        <taxon>Pseudomonadati</taxon>
        <taxon>Bacteroidota</taxon>
        <taxon>Sphingobacteriia</taxon>
        <taxon>Sphingobacteriales</taxon>
        <taxon>Sphingobacteriaceae</taxon>
        <taxon>Sphingobacterium</taxon>
    </lineage>
</organism>
<name>A0ABW3RMZ6_9SPHI</name>
<dbReference type="RefSeq" id="WP_380896732.1">
    <property type="nucleotide sequence ID" value="NZ_JBHTKY010000016.1"/>
</dbReference>
<keyword evidence="1" id="KW-0812">Transmembrane</keyword>
<keyword evidence="3" id="KW-1185">Reference proteome</keyword>
<dbReference type="EMBL" id="JBHTKY010000016">
    <property type="protein sequence ID" value="MFD1166231.1"/>
    <property type="molecule type" value="Genomic_DNA"/>
</dbReference>
<comment type="caution">
    <text evidence="2">The sequence shown here is derived from an EMBL/GenBank/DDBJ whole genome shotgun (WGS) entry which is preliminary data.</text>
</comment>
<reference evidence="3" key="1">
    <citation type="journal article" date="2019" name="Int. J. Syst. Evol. Microbiol.">
        <title>The Global Catalogue of Microorganisms (GCM) 10K type strain sequencing project: providing services to taxonomists for standard genome sequencing and annotation.</title>
        <authorList>
            <consortium name="The Broad Institute Genomics Platform"/>
            <consortium name="The Broad Institute Genome Sequencing Center for Infectious Disease"/>
            <person name="Wu L."/>
            <person name="Ma J."/>
        </authorList>
    </citation>
    <scope>NUCLEOTIDE SEQUENCE [LARGE SCALE GENOMIC DNA]</scope>
    <source>
        <strain evidence="3">CCUG 52468</strain>
    </source>
</reference>
<evidence type="ECO:0000256" key="1">
    <source>
        <dbReference type="SAM" id="Phobius"/>
    </source>
</evidence>